<evidence type="ECO:0000313" key="5">
    <source>
        <dbReference type="EMBL" id="BDE06521.1"/>
    </source>
</evidence>
<comment type="function">
    <text evidence="4">Involved in the maturation of [NiFe] hydrogenases. Required for nickel insertion into the metal center of the hydrogenase.</text>
</comment>
<dbReference type="InterPro" id="IPR000688">
    <property type="entry name" value="HypA/HybF"/>
</dbReference>
<feature type="binding site" evidence="4">
    <location>
        <position position="93"/>
    </location>
    <ligand>
        <name>Zn(2+)</name>
        <dbReference type="ChEBI" id="CHEBI:29105"/>
    </ligand>
</feature>
<evidence type="ECO:0000256" key="1">
    <source>
        <dbReference type="ARBA" id="ARBA00022596"/>
    </source>
</evidence>
<dbReference type="PANTHER" id="PTHR34535:SF3">
    <property type="entry name" value="HYDROGENASE MATURATION FACTOR HYPA"/>
    <property type="match status" value="1"/>
</dbReference>
<sequence length="115" mass="11947">MHELSVALTLLDGLTEIAIPQGIARVSAVHVRVGALTGIAPDALSFSWELAADGTLAAGSTLHVELMPLVVACERCQADVRPAPGHGLVCPRCGSVSPTIRSGRELELVAMEVPE</sequence>
<dbReference type="KEGG" id="vab:WPS_17970"/>
<dbReference type="HAMAP" id="MF_00213">
    <property type="entry name" value="HypA_HybF"/>
    <property type="match status" value="1"/>
</dbReference>
<organism evidence="5 6">
    <name type="scientific">Vulcanimicrobium alpinum</name>
    <dbReference type="NCBI Taxonomy" id="3016050"/>
    <lineage>
        <taxon>Bacteria</taxon>
        <taxon>Bacillati</taxon>
        <taxon>Vulcanimicrobiota</taxon>
        <taxon>Vulcanimicrobiia</taxon>
        <taxon>Vulcanimicrobiales</taxon>
        <taxon>Vulcanimicrobiaceae</taxon>
        <taxon>Vulcanimicrobium</taxon>
    </lineage>
</organism>
<accession>A0AAN2C9Y1</accession>
<dbReference type="RefSeq" id="WP_317997473.1">
    <property type="nucleotide sequence ID" value="NZ_AP025523.1"/>
</dbReference>
<dbReference type="EMBL" id="AP025523">
    <property type="protein sequence ID" value="BDE06521.1"/>
    <property type="molecule type" value="Genomic_DNA"/>
</dbReference>
<reference evidence="5 6" key="1">
    <citation type="journal article" date="2022" name="ISME Commun">
        <title>Vulcanimicrobium alpinus gen. nov. sp. nov., the first cultivated representative of the candidate phylum 'Eremiobacterota', is a metabolically versatile aerobic anoxygenic phototroph.</title>
        <authorList>
            <person name="Yabe S."/>
            <person name="Muto K."/>
            <person name="Abe K."/>
            <person name="Yokota A."/>
            <person name="Staudigel H."/>
            <person name="Tebo B.M."/>
        </authorList>
    </citation>
    <scope>NUCLEOTIDE SEQUENCE [LARGE SCALE GENOMIC DNA]</scope>
    <source>
        <strain evidence="5 6">WC8-2</strain>
    </source>
</reference>
<feature type="binding site" evidence="4">
    <location>
        <position position="76"/>
    </location>
    <ligand>
        <name>Zn(2+)</name>
        <dbReference type="ChEBI" id="CHEBI:29105"/>
    </ligand>
</feature>
<evidence type="ECO:0000256" key="2">
    <source>
        <dbReference type="ARBA" id="ARBA00022723"/>
    </source>
</evidence>
<dbReference type="PANTHER" id="PTHR34535">
    <property type="entry name" value="HYDROGENASE MATURATION FACTOR HYPA"/>
    <property type="match status" value="1"/>
</dbReference>
<feature type="binding site" evidence="4">
    <location>
        <position position="2"/>
    </location>
    <ligand>
        <name>Ni(2+)</name>
        <dbReference type="ChEBI" id="CHEBI:49786"/>
    </ligand>
</feature>
<dbReference type="Proteomes" id="UP001317532">
    <property type="component" value="Chromosome"/>
</dbReference>
<dbReference type="GO" id="GO:0008270">
    <property type="term" value="F:zinc ion binding"/>
    <property type="evidence" value="ECO:0007669"/>
    <property type="project" value="UniProtKB-UniRule"/>
</dbReference>
<comment type="similarity">
    <text evidence="4">Belongs to the HypA/HybF family.</text>
</comment>
<evidence type="ECO:0000256" key="4">
    <source>
        <dbReference type="HAMAP-Rule" id="MF_00213"/>
    </source>
</evidence>
<dbReference type="Pfam" id="PF01155">
    <property type="entry name" value="HypA"/>
    <property type="match status" value="1"/>
</dbReference>
<dbReference type="GO" id="GO:0016151">
    <property type="term" value="F:nickel cation binding"/>
    <property type="evidence" value="ECO:0007669"/>
    <property type="project" value="UniProtKB-UniRule"/>
</dbReference>
<gene>
    <name evidence="4 5" type="primary">hypA</name>
    <name evidence="5" type="ORF">WPS_17970</name>
</gene>
<dbReference type="GO" id="GO:0051604">
    <property type="term" value="P:protein maturation"/>
    <property type="evidence" value="ECO:0007669"/>
    <property type="project" value="InterPro"/>
</dbReference>
<feature type="binding site" evidence="4">
    <location>
        <position position="73"/>
    </location>
    <ligand>
        <name>Zn(2+)</name>
        <dbReference type="ChEBI" id="CHEBI:29105"/>
    </ligand>
</feature>
<keyword evidence="3 4" id="KW-0862">Zinc</keyword>
<protein>
    <recommendedName>
        <fullName evidence="4">Hydrogenase maturation factor HypA</fullName>
    </recommendedName>
</protein>
<name>A0AAN2C9Y1_UNVUL</name>
<keyword evidence="6" id="KW-1185">Reference proteome</keyword>
<evidence type="ECO:0000313" key="6">
    <source>
        <dbReference type="Proteomes" id="UP001317532"/>
    </source>
</evidence>
<keyword evidence="2 4" id="KW-0479">Metal-binding</keyword>
<dbReference type="AlphaFoldDB" id="A0AAN2C9Y1"/>
<keyword evidence="1 4" id="KW-0533">Nickel</keyword>
<dbReference type="Gene3D" id="3.30.2320.80">
    <property type="match status" value="1"/>
</dbReference>
<evidence type="ECO:0000256" key="3">
    <source>
        <dbReference type="ARBA" id="ARBA00022833"/>
    </source>
</evidence>
<proteinExistence type="inferred from homology"/>
<feature type="binding site" evidence="4">
    <location>
        <position position="90"/>
    </location>
    <ligand>
        <name>Zn(2+)</name>
        <dbReference type="ChEBI" id="CHEBI:29105"/>
    </ligand>
</feature>
<dbReference type="PIRSF" id="PIRSF004761">
    <property type="entry name" value="Hydrgn_mat_HypA"/>
    <property type="match status" value="1"/>
</dbReference>